<keyword evidence="4" id="KW-1185">Reference proteome</keyword>
<proteinExistence type="predicted"/>
<dbReference type="PANTHER" id="PTHR46401">
    <property type="entry name" value="GLYCOSYLTRANSFERASE WBBK-RELATED"/>
    <property type="match status" value="1"/>
</dbReference>
<dbReference type="Pfam" id="PF00534">
    <property type="entry name" value="Glycos_transf_1"/>
    <property type="match status" value="1"/>
</dbReference>
<accession>A0ABS3SW25</accession>
<protein>
    <submittedName>
        <fullName evidence="3">Glycosyltransferase family 4 protein</fullName>
    </submittedName>
</protein>
<sequence>MRSLTIISHTEHYILPDGSLVGLGSTVTEINELLAIFDNITHVAMLHHTVAPPSALPYVSDKIRFVALPAVGGETLSAKMAIVFQAPKILGTIRKALKASDYFQFRAPTGIGVFVIPYLVMFNSQKGWFKYAGNWKPSDAPLAYWFQKWLLERQSRPVTINGFWEDQPKQCLSFENPCLTDEEIQAGQVVIATKTLQFPLELCFVGRLEAAKGVDLIIEALANLDAESLHKIGIIHLVGAGQQMAAYQKRVDDSALPILFYGYLSRTEVHQIYRKSQAILLPSASEGFPKVIAEAMNFGCVPIVSNVSSISHYISHLENGFLMEELNVSSLQVCLMALLGMEASAYKQMASTSHGFIDAFSYAHYNQRLLKDVL</sequence>
<comment type="caution">
    <text evidence="3">The sequence shown here is derived from an EMBL/GenBank/DDBJ whole genome shotgun (WGS) entry which is preliminary data.</text>
</comment>
<gene>
    <name evidence="3" type="ORF">J4051_16625</name>
</gene>
<dbReference type="SUPFAM" id="SSF53756">
    <property type="entry name" value="UDP-Glycosyltransferase/glycogen phosphorylase"/>
    <property type="match status" value="1"/>
</dbReference>
<dbReference type="Gene3D" id="3.40.50.2000">
    <property type="entry name" value="Glycogen Phosphorylase B"/>
    <property type="match status" value="1"/>
</dbReference>
<dbReference type="PANTHER" id="PTHR46401:SF2">
    <property type="entry name" value="GLYCOSYLTRANSFERASE WBBK-RELATED"/>
    <property type="match status" value="1"/>
</dbReference>
<name>A0ABS3SW25_9FLAO</name>
<organism evidence="3 4">
    <name type="scientific">Gelidibacter pelagius</name>
    <dbReference type="NCBI Taxonomy" id="2819985"/>
    <lineage>
        <taxon>Bacteria</taxon>
        <taxon>Pseudomonadati</taxon>
        <taxon>Bacteroidota</taxon>
        <taxon>Flavobacteriia</taxon>
        <taxon>Flavobacteriales</taxon>
        <taxon>Flavobacteriaceae</taxon>
        <taxon>Gelidibacter</taxon>
    </lineage>
</organism>
<evidence type="ECO:0000256" key="1">
    <source>
        <dbReference type="ARBA" id="ARBA00022679"/>
    </source>
</evidence>
<keyword evidence="1" id="KW-0808">Transferase</keyword>
<reference evidence="3 4" key="1">
    <citation type="submission" date="2021-03" db="EMBL/GenBank/DDBJ databases">
        <title>Gelidibacter sp. nov., isolated from costal sediment.</title>
        <authorList>
            <person name="Lun K.-Y."/>
        </authorList>
    </citation>
    <scope>NUCLEOTIDE SEQUENCE [LARGE SCALE GENOMIC DNA]</scope>
    <source>
        <strain evidence="3 4">DF109</strain>
    </source>
</reference>
<dbReference type="RefSeq" id="WP_208235003.1">
    <property type="nucleotide sequence ID" value="NZ_JAGEVG010000024.1"/>
</dbReference>
<dbReference type="Proteomes" id="UP000681315">
    <property type="component" value="Unassembled WGS sequence"/>
</dbReference>
<dbReference type="EMBL" id="JAGEVG010000024">
    <property type="protein sequence ID" value="MBO3099897.1"/>
    <property type="molecule type" value="Genomic_DNA"/>
</dbReference>
<feature type="domain" description="Glycosyl transferase family 1" evidence="2">
    <location>
        <begin position="201"/>
        <end position="339"/>
    </location>
</feature>
<evidence type="ECO:0000259" key="2">
    <source>
        <dbReference type="Pfam" id="PF00534"/>
    </source>
</evidence>
<evidence type="ECO:0000313" key="3">
    <source>
        <dbReference type="EMBL" id="MBO3099897.1"/>
    </source>
</evidence>
<dbReference type="InterPro" id="IPR001296">
    <property type="entry name" value="Glyco_trans_1"/>
</dbReference>
<evidence type="ECO:0000313" key="4">
    <source>
        <dbReference type="Proteomes" id="UP000681315"/>
    </source>
</evidence>